<dbReference type="AlphaFoldDB" id="A0AAE0JPR6"/>
<dbReference type="EMBL" id="JAUEPP010000001">
    <property type="protein sequence ID" value="KAK3355436.1"/>
    <property type="molecule type" value="Genomic_DNA"/>
</dbReference>
<feature type="compositionally biased region" description="Basic and acidic residues" evidence="1">
    <location>
        <begin position="189"/>
        <end position="201"/>
    </location>
</feature>
<name>A0AAE0JPR6_9PEZI</name>
<reference evidence="2" key="2">
    <citation type="submission" date="2023-06" db="EMBL/GenBank/DDBJ databases">
        <authorList>
            <consortium name="Lawrence Berkeley National Laboratory"/>
            <person name="Haridas S."/>
            <person name="Hensen N."/>
            <person name="Bonometti L."/>
            <person name="Westerberg I."/>
            <person name="Brannstrom I.O."/>
            <person name="Guillou S."/>
            <person name="Cros-Aarteil S."/>
            <person name="Calhoun S."/>
            <person name="Kuo A."/>
            <person name="Mondo S."/>
            <person name="Pangilinan J."/>
            <person name="Riley R."/>
            <person name="Labutti K."/>
            <person name="Andreopoulos B."/>
            <person name="Lipzen A."/>
            <person name="Chen C."/>
            <person name="Yanf M."/>
            <person name="Daum C."/>
            <person name="Ng V."/>
            <person name="Clum A."/>
            <person name="Steindorff A."/>
            <person name="Ohm R."/>
            <person name="Martin F."/>
            <person name="Silar P."/>
            <person name="Natvig D."/>
            <person name="Lalanne C."/>
            <person name="Gautier V."/>
            <person name="Ament-Velasquez S.L."/>
            <person name="Kruys A."/>
            <person name="Hutchinson M.I."/>
            <person name="Powell A.J."/>
            <person name="Barry K."/>
            <person name="Miller A.N."/>
            <person name="Grigoriev I.V."/>
            <person name="Debuchy R."/>
            <person name="Gladieux P."/>
            <person name="Thoren M.H."/>
            <person name="Johannesson H."/>
        </authorList>
    </citation>
    <scope>NUCLEOTIDE SEQUENCE</scope>
    <source>
        <strain evidence="2">CBS 560.94</strain>
    </source>
</reference>
<evidence type="ECO:0000256" key="1">
    <source>
        <dbReference type="SAM" id="MobiDB-lite"/>
    </source>
</evidence>
<feature type="region of interest" description="Disordered" evidence="1">
    <location>
        <begin position="151"/>
        <end position="201"/>
    </location>
</feature>
<sequence>MPLLPIHRASTAVRMKAAAPRMKLSVKLSAQNITTLNKSRFNTIPDIKTRRDRLSQQQDGLLPRLHHLDTSSLSTTRLHPAFLFLSAMSAIDPVASTSAITSSSALDKHQLLQLSSIPGTDDIWSKGMKTSKAMPPFTVVMLRYQALSARSRKVRTEGKLPELVKDDSDSANDNGNGTGKGDGNEEDAKENMEEDNKEKED</sequence>
<dbReference type="RefSeq" id="XP_062686814.1">
    <property type="nucleotide sequence ID" value="XM_062824092.1"/>
</dbReference>
<dbReference type="Proteomes" id="UP001278500">
    <property type="component" value="Unassembled WGS sequence"/>
</dbReference>
<proteinExistence type="predicted"/>
<evidence type="ECO:0000313" key="3">
    <source>
        <dbReference type="Proteomes" id="UP001278500"/>
    </source>
</evidence>
<dbReference type="GeneID" id="87861246"/>
<organism evidence="2 3">
    <name type="scientific">Neurospora tetraspora</name>
    <dbReference type="NCBI Taxonomy" id="94610"/>
    <lineage>
        <taxon>Eukaryota</taxon>
        <taxon>Fungi</taxon>
        <taxon>Dikarya</taxon>
        <taxon>Ascomycota</taxon>
        <taxon>Pezizomycotina</taxon>
        <taxon>Sordariomycetes</taxon>
        <taxon>Sordariomycetidae</taxon>
        <taxon>Sordariales</taxon>
        <taxon>Sordariaceae</taxon>
        <taxon>Neurospora</taxon>
    </lineage>
</organism>
<gene>
    <name evidence="2" type="ORF">B0H65DRAFT_417495</name>
</gene>
<protein>
    <submittedName>
        <fullName evidence="2">Uncharacterized protein</fullName>
    </submittedName>
</protein>
<comment type="caution">
    <text evidence="2">The sequence shown here is derived from an EMBL/GenBank/DDBJ whole genome shotgun (WGS) entry which is preliminary data.</text>
</comment>
<reference evidence="2" key="1">
    <citation type="journal article" date="2023" name="Mol. Phylogenet. Evol.">
        <title>Genome-scale phylogeny and comparative genomics of the fungal order Sordariales.</title>
        <authorList>
            <person name="Hensen N."/>
            <person name="Bonometti L."/>
            <person name="Westerberg I."/>
            <person name="Brannstrom I.O."/>
            <person name="Guillou S."/>
            <person name="Cros-Aarteil S."/>
            <person name="Calhoun S."/>
            <person name="Haridas S."/>
            <person name="Kuo A."/>
            <person name="Mondo S."/>
            <person name="Pangilinan J."/>
            <person name="Riley R."/>
            <person name="LaButti K."/>
            <person name="Andreopoulos B."/>
            <person name="Lipzen A."/>
            <person name="Chen C."/>
            <person name="Yan M."/>
            <person name="Daum C."/>
            <person name="Ng V."/>
            <person name="Clum A."/>
            <person name="Steindorff A."/>
            <person name="Ohm R.A."/>
            <person name="Martin F."/>
            <person name="Silar P."/>
            <person name="Natvig D.O."/>
            <person name="Lalanne C."/>
            <person name="Gautier V."/>
            <person name="Ament-Velasquez S.L."/>
            <person name="Kruys A."/>
            <person name="Hutchinson M.I."/>
            <person name="Powell A.J."/>
            <person name="Barry K."/>
            <person name="Miller A.N."/>
            <person name="Grigoriev I.V."/>
            <person name="Debuchy R."/>
            <person name="Gladieux P."/>
            <person name="Hiltunen Thoren M."/>
            <person name="Johannesson H."/>
        </authorList>
    </citation>
    <scope>NUCLEOTIDE SEQUENCE</scope>
    <source>
        <strain evidence="2">CBS 560.94</strain>
    </source>
</reference>
<keyword evidence="3" id="KW-1185">Reference proteome</keyword>
<evidence type="ECO:0000313" key="2">
    <source>
        <dbReference type="EMBL" id="KAK3355436.1"/>
    </source>
</evidence>
<accession>A0AAE0JPR6</accession>
<feature type="compositionally biased region" description="Basic and acidic residues" evidence="1">
    <location>
        <begin position="154"/>
        <end position="168"/>
    </location>
</feature>